<dbReference type="Gene3D" id="2.50.20.10">
    <property type="entry name" value="Lipoprotein localisation LolA/LolB/LppX"/>
    <property type="match status" value="1"/>
</dbReference>
<dbReference type="InterPro" id="IPR029046">
    <property type="entry name" value="LolA/LolB/LppX"/>
</dbReference>
<protein>
    <submittedName>
        <fullName evidence="3">Outer membrane lipoprotein carrier protein LolA</fullName>
    </submittedName>
</protein>
<dbReference type="EMBL" id="JBHUMA010000004">
    <property type="protein sequence ID" value="MFD2597839.1"/>
    <property type="molecule type" value="Genomic_DNA"/>
</dbReference>
<feature type="chain" id="PRO_5045065026" evidence="2">
    <location>
        <begin position="24"/>
        <end position="218"/>
    </location>
</feature>
<dbReference type="CDD" id="cd16325">
    <property type="entry name" value="LolA"/>
    <property type="match status" value="1"/>
</dbReference>
<keyword evidence="3" id="KW-0449">Lipoprotein</keyword>
<keyword evidence="1 2" id="KW-0732">Signal</keyword>
<reference evidence="4" key="1">
    <citation type="journal article" date="2019" name="Int. J. Syst. Evol. Microbiol.">
        <title>The Global Catalogue of Microorganisms (GCM) 10K type strain sequencing project: providing services to taxonomists for standard genome sequencing and annotation.</title>
        <authorList>
            <consortium name="The Broad Institute Genomics Platform"/>
            <consortium name="The Broad Institute Genome Sequencing Center for Infectious Disease"/>
            <person name="Wu L."/>
            <person name="Ma J."/>
        </authorList>
    </citation>
    <scope>NUCLEOTIDE SEQUENCE [LARGE SCALE GENOMIC DNA]</scope>
    <source>
        <strain evidence="4">KCTC 42248</strain>
    </source>
</reference>
<keyword evidence="4" id="KW-1185">Reference proteome</keyword>
<evidence type="ECO:0000313" key="3">
    <source>
        <dbReference type="EMBL" id="MFD2597839.1"/>
    </source>
</evidence>
<evidence type="ECO:0000256" key="2">
    <source>
        <dbReference type="SAM" id="SignalP"/>
    </source>
</evidence>
<dbReference type="SUPFAM" id="SSF89392">
    <property type="entry name" value="Prokaryotic lipoproteins and lipoprotein localization factors"/>
    <property type="match status" value="1"/>
</dbReference>
<organism evidence="3 4">
    <name type="scientific">Sphingobacterium corticis</name>
    <dbReference type="NCBI Taxonomy" id="1812823"/>
    <lineage>
        <taxon>Bacteria</taxon>
        <taxon>Pseudomonadati</taxon>
        <taxon>Bacteroidota</taxon>
        <taxon>Sphingobacteriia</taxon>
        <taxon>Sphingobacteriales</taxon>
        <taxon>Sphingobacteriaceae</taxon>
        <taxon>Sphingobacterium</taxon>
    </lineage>
</organism>
<gene>
    <name evidence="3" type="ORF">ACFSQ3_02660</name>
</gene>
<dbReference type="RefSeq" id="WP_380867252.1">
    <property type="nucleotide sequence ID" value="NZ_JBHUMA010000004.1"/>
</dbReference>
<dbReference type="Proteomes" id="UP001597393">
    <property type="component" value="Unassembled WGS sequence"/>
</dbReference>
<name>A0ABW5NII3_9SPHI</name>
<sequence>MKNVGKILGWVLVFVLVNYTATAQNKDAAAKATLDQVSKKYDSYRTIMADFKFEATQTDGQSYADAGSLKLDKGGNQYRIKLDAQEIISDGKSVWSILPDDKEVQISEVDNSAETLGPENLFSFYRKGYSYKALADERVGAQSLKSIELMPTEQSSSYAKVKIRINKNNHIHDISVYDKAGSKFTYTVTALYVNQSIPKSTFTFQRNQYKGFEMVDLR</sequence>
<evidence type="ECO:0000256" key="1">
    <source>
        <dbReference type="ARBA" id="ARBA00022729"/>
    </source>
</evidence>
<feature type="signal peptide" evidence="2">
    <location>
        <begin position="1"/>
        <end position="23"/>
    </location>
</feature>
<evidence type="ECO:0000313" key="4">
    <source>
        <dbReference type="Proteomes" id="UP001597393"/>
    </source>
</evidence>
<dbReference type="Pfam" id="PF03548">
    <property type="entry name" value="LolA"/>
    <property type="match status" value="1"/>
</dbReference>
<accession>A0ABW5NII3</accession>
<dbReference type="InterPro" id="IPR004564">
    <property type="entry name" value="OM_lipoprot_carrier_LolA-like"/>
</dbReference>
<proteinExistence type="predicted"/>
<comment type="caution">
    <text evidence="3">The sequence shown here is derived from an EMBL/GenBank/DDBJ whole genome shotgun (WGS) entry which is preliminary data.</text>
</comment>
<dbReference type="PANTHER" id="PTHR35869">
    <property type="entry name" value="OUTER-MEMBRANE LIPOPROTEIN CARRIER PROTEIN"/>
    <property type="match status" value="1"/>
</dbReference>
<dbReference type="PANTHER" id="PTHR35869:SF1">
    <property type="entry name" value="OUTER-MEMBRANE LIPOPROTEIN CARRIER PROTEIN"/>
    <property type="match status" value="1"/>
</dbReference>